<organism evidence="7 8">
    <name type="scientific">Plantactinospora soyae</name>
    <dbReference type="NCBI Taxonomy" id="1544732"/>
    <lineage>
        <taxon>Bacteria</taxon>
        <taxon>Bacillati</taxon>
        <taxon>Actinomycetota</taxon>
        <taxon>Actinomycetes</taxon>
        <taxon>Micromonosporales</taxon>
        <taxon>Micromonosporaceae</taxon>
        <taxon>Plantactinospora</taxon>
    </lineage>
</organism>
<reference evidence="7" key="1">
    <citation type="submission" date="2020-10" db="EMBL/GenBank/DDBJ databases">
        <title>Sequencing the genomes of 1000 actinobacteria strains.</title>
        <authorList>
            <person name="Klenk H.-P."/>
        </authorList>
    </citation>
    <scope>NUCLEOTIDE SEQUENCE</scope>
    <source>
        <strain evidence="7">DSM 46832</strain>
    </source>
</reference>
<evidence type="ECO:0000313" key="7">
    <source>
        <dbReference type="EMBL" id="MBE1492479.1"/>
    </source>
</evidence>
<dbReference type="InterPro" id="IPR020845">
    <property type="entry name" value="AMP-binding_CS"/>
</dbReference>
<evidence type="ECO:0000313" key="8">
    <source>
        <dbReference type="Proteomes" id="UP000649753"/>
    </source>
</evidence>
<dbReference type="CDD" id="cd05907">
    <property type="entry name" value="VL_LC_FACS_like"/>
    <property type="match status" value="1"/>
</dbReference>
<dbReference type="SUPFAM" id="SSF56801">
    <property type="entry name" value="Acetyl-CoA synthetase-like"/>
    <property type="match status" value="1"/>
</dbReference>
<keyword evidence="8" id="KW-1185">Reference proteome</keyword>
<sequence>MREFSVPPAVTVGDAANLTDPVWDNAEEAPDSVQFVRRAPGTSGTSGEWTDVTCRQFRDEVVALARGLIAAGITPGARVGLMSRTRYEWTLIDYAIWTVGGVTVPIYDTSSPEQVAWILSDSGAVACVLETNAHALALSGIRDRLPKLEQVWQIELGGIDELLALGDRVDPAQVEVRRKAVKAADIATIIYTSGTTGRPKGCVLTHRNMLSDICNAIPVLPNLFNEGASTLLFLPLAHSFARLIQIGTVRARATVAHSADTKNLVSELKEFQPSFVLSVPRVFEKVYTGAVQKARDEGKGKIFASAERVAIAYSQALDTPSGPGMGLRLRHQVFDRLVYRKLRAALGGRCQNAISGGAPLGARLGHFFRGVGVLVYEGYGLTETSPAVAVNLPSATRIGTVGRPLPGVTIRIADDGEILIKGDVVFQGYWNNPEATAEVLTSDGWFHSGDLGELDGDGYLCITGRKKEIIVTANGKNVAPAVLEDAVRAHRLVSQCMAVGDRRPFVAALVTIDAEALPSWLREHDRPADTDIETLRNDPELRAEIQRAVDEANQNVSRAESIRQFRILPRDFTEATGELTPSMKVKRNVVEKTYSADIAEIYGN</sequence>
<evidence type="ECO:0000256" key="4">
    <source>
        <dbReference type="ARBA" id="ARBA00023098"/>
    </source>
</evidence>
<accession>A0A927RAL0</accession>
<name>A0A927RAL0_9ACTN</name>
<dbReference type="Pfam" id="PF23562">
    <property type="entry name" value="AMP-binding_C_3"/>
    <property type="match status" value="1"/>
</dbReference>
<dbReference type="EMBL" id="JADBEB010000001">
    <property type="protein sequence ID" value="MBE1492479.1"/>
    <property type="molecule type" value="Genomic_DNA"/>
</dbReference>
<dbReference type="Pfam" id="PF00501">
    <property type="entry name" value="AMP-binding"/>
    <property type="match status" value="1"/>
</dbReference>
<dbReference type="Proteomes" id="UP000649753">
    <property type="component" value="Unassembled WGS sequence"/>
</dbReference>
<dbReference type="RefSeq" id="WP_192771379.1">
    <property type="nucleotide sequence ID" value="NZ_JADBEB010000001.1"/>
</dbReference>
<evidence type="ECO:0000256" key="3">
    <source>
        <dbReference type="ARBA" id="ARBA00022832"/>
    </source>
</evidence>
<dbReference type="InterPro" id="IPR000873">
    <property type="entry name" value="AMP-dep_synth/lig_dom"/>
</dbReference>
<keyword evidence="4" id="KW-0443">Lipid metabolism</keyword>
<dbReference type="InterPro" id="IPR042099">
    <property type="entry name" value="ANL_N_sf"/>
</dbReference>
<dbReference type="AlphaFoldDB" id="A0A927RAL0"/>
<keyword evidence="2 7" id="KW-0436">Ligase</keyword>
<comment type="similarity">
    <text evidence="1">Belongs to the ATP-dependent AMP-binding enzyme family.</text>
</comment>
<comment type="caution">
    <text evidence="7">The sequence shown here is derived from an EMBL/GenBank/DDBJ whole genome shotgun (WGS) entry which is preliminary data.</text>
</comment>
<evidence type="ECO:0000256" key="2">
    <source>
        <dbReference type="ARBA" id="ARBA00022598"/>
    </source>
</evidence>
<dbReference type="PROSITE" id="PS00455">
    <property type="entry name" value="AMP_BINDING"/>
    <property type="match status" value="1"/>
</dbReference>
<protein>
    <recommendedName>
        <fullName evidence="5">Acyl-CoA synthetase</fullName>
    </recommendedName>
</protein>
<evidence type="ECO:0000259" key="6">
    <source>
        <dbReference type="Pfam" id="PF00501"/>
    </source>
</evidence>
<dbReference type="Gene3D" id="3.40.50.12780">
    <property type="entry name" value="N-terminal domain of ligase-like"/>
    <property type="match status" value="1"/>
</dbReference>
<dbReference type="PANTHER" id="PTHR43272">
    <property type="entry name" value="LONG-CHAIN-FATTY-ACID--COA LIGASE"/>
    <property type="match status" value="1"/>
</dbReference>
<evidence type="ECO:0000256" key="1">
    <source>
        <dbReference type="ARBA" id="ARBA00006432"/>
    </source>
</evidence>
<feature type="domain" description="AMP-dependent synthetase/ligase" evidence="6">
    <location>
        <begin position="24"/>
        <end position="430"/>
    </location>
</feature>
<proteinExistence type="inferred from homology"/>
<keyword evidence="3" id="KW-0276">Fatty acid metabolism</keyword>
<dbReference type="GO" id="GO:0016020">
    <property type="term" value="C:membrane"/>
    <property type="evidence" value="ECO:0007669"/>
    <property type="project" value="TreeGrafter"/>
</dbReference>
<dbReference type="PANTHER" id="PTHR43272:SF32">
    <property type="entry name" value="AMP-DEPENDENT SYNTHETASE_LIGASE DOMAIN-CONTAINING PROTEIN"/>
    <property type="match status" value="1"/>
</dbReference>
<dbReference type="GO" id="GO:0004467">
    <property type="term" value="F:long-chain fatty acid-CoA ligase activity"/>
    <property type="evidence" value="ECO:0007669"/>
    <property type="project" value="TreeGrafter"/>
</dbReference>
<gene>
    <name evidence="7" type="ORF">H4W31_008117</name>
</gene>
<evidence type="ECO:0000256" key="5">
    <source>
        <dbReference type="ARBA" id="ARBA00032875"/>
    </source>
</evidence>